<dbReference type="EMBL" id="JANLCJ010000005">
    <property type="protein sequence ID" value="MCS5735009.1"/>
    <property type="molecule type" value="Genomic_DNA"/>
</dbReference>
<dbReference type="GO" id="GO:0005524">
    <property type="term" value="F:ATP binding"/>
    <property type="evidence" value="ECO:0007669"/>
    <property type="project" value="UniProtKB-KW"/>
</dbReference>
<evidence type="ECO:0000256" key="8">
    <source>
        <dbReference type="ARBA" id="ARBA00023136"/>
    </source>
</evidence>
<keyword evidence="8" id="KW-0472">Membrane</keyword>
<evidence type="ECO:0000313" key="11">
    <source>
        <dbReference type="Proteomes" id="UP001165586"/>
    </source>
</evidence>
<dbReference type="PROSITE" id="PS50893">
    <property type="entry name" value="ABC_TRANSPORTER_2"/>
    <property type="match status" value="2"/>
</dbReference>
<keyword evidence="3" id="KW-0762">Sugar transport</keyword>
<dbReference type="PANTHER" id="PTHR43790:SF3">
    <property type="entry name" value="D-ALLOSE IMPORT ATP-BINDING PROTEIN ALSA-RELATED"/>
    <property type="match status" value="1"/>
</dbReference>
<gene>
    <name evidence="10" type="ORF">N1032_14785</name>
</gene>
<evidence type="ECO:0000256" key="5">
    <source>
        <dbReference type="ARBA" id="ARBA00022741"/>
    </source>
</evidence>
<evidence type="ECO:0000256" key="6">
    <source>
        <dbReference type="ARBA" id="ARBA00022840"/>
    </source>
</evidence>
<dbReference type="InterPro" id="IPR003593">
    <property type="entry name" value="AAA+_ATPase"/>
</dbReference>
<comment type="caution">
    <text evidence="10">The sequence shown here is derived from an EMBL/GenBank/DDBJ whole genome shotgun (WGS) entry which is preliminary data.</text>
</comment>
<dbReference type="PANTHER" id="PTHR43790">
    <property type="entry name" value="CARBOHYDRATE TRANSPORT ATP-BINDING PROTEIN MG119-RELATED"/>
    <property type="match status" value="1"/>
</dbReference>
<dbReference type="Gene3D" id="3.40.50.300">
    <property type="entry name" value="P-loop containing nucleotide triphosphate hydrolases"/>
    <property type="match status" value="2"/>
</dbReference>
<dbReference type="CDD" id="cd03215">
    <property type="entry name" value="ABC_Carb_Monos_II"/>
    <property type="match status" value="1"/>
</dbReference>
<keyword evidence="6 10" id="KW-0067">ATP-binding</keyword>
<keyword evidence="5" id="KW-0547">Nucleotide-binding</keyword>
<dbReference type="InterPro" id="IPR003439">
    <property type="entry name" value="ABC_transporter-like_ATP-bd"/>
</dbReference>
<feature type="domain" description="ABC transporter" evidence="9">
    <location>
        <begin position="261"/>
        <end position="510"/>
    </location>
</feature>
<dbReference type="PROSITE" id="PS00211">
    <property type="entry name" value="ABC_TRANSPORTER_1"/>
    <property type="match status" value="1"/>
</dbReference>
<feature type="domain" description="ABC transporter" evidence="9">
    <location>
        <begin position="19"/>
        <end position="256"/>
    </location>
</feature>
<evidence type="ECO:0000313" key="10">
    <source>
        <dbReference type="EMBL" id="MCS5735009.1"/>
    </source>
</evidence>
<keyword evidence="11" id="KW-1185">Reference proteome</keyword>
<dbReference type="RefSeq" id="WP_259539917.1">
    <property type="nucleotide sequence ID" value="NZ_JANLCJ010000005.1"/>
</dbReference>
<evidence type="ECO:0000256" key="4">
    <source>
        <dbReference type="ARBA" id="ARBA00022737"/>
    </source>
</evidence>
<evidence type="ECO:0000256" key="3">
    <source>
        <dbReference type="ARBA" id="ARBA00022597"/>
    </source>
</evidence>
<protein>
    <submittedName>
        <fullName evidence="10">Sugar ABC transporter ATP-binding protein</fullName>
    </submittedName>
</protein>
<dbReference type="InterPro" id="IPR017871">
    <property type="entry name" value="ABC_transporter-like_CS"/>
</dbReference>
<organism evidence="10 11">
    <name type="scientific">Herbiconiux daphne</name>
    <dbReference type="NCBI Taxonomy" id="2970914"/>
    <lineage>
        <taxon>Bacteria</taxon>
        <taxon>Bacillati</taxon>
        <taxon>Actinomycetota</taxon>
        <taxon>Actinomycetes</taxon>
        <taxon>Micrococcales</taxon>
        <taxon>Microbacteriaceae</taxon>
        <taxon>Herbiconiux</taxon>
    </lineage>
</organism>
<sequence>MTVIPGETPTIATQGELLVSVSGLVKRFGGVTAIKNGSIDLYRGEVHALLGENGAGKSTLVNILAGIVRPDAGTIIVGGEEVTIANPRQSRALGISVVHQHPVLFPDLTVAENIMFADAPPHNRAGLLSWKGVEANALRAMTRLNVHLDTSELVKNLSSAEQQLLEIIKALSDDTALLILDEPTAALSKREVKSLMEVIARLKSEGVAILFVGHRLDEVFALADRVTVSRDGTTIVTGPVADFTPESAVTYMVGRALDSVFPKVDVVPGAVHLEVKGLTREGSYENVHFSVRKGEILGLAGLVGAGRTEIARGIFGLDAIDGGEIIIGGTPVTIHSPADAMRHGVAYVPEDRTREGVILDQSIQFNLSLAVIDTLTRLGLISPTKDRGLSTSFIERLGIRTSGPAQDVSALSGGNQQKVVLAKWLSTDPDILILDDPTKGVDVGAKSEVYRIVSTMAQAGLTIVLISNELEELLAVSDRVITFYRGRQGAEFTERPFDAEKVLASMTREVSDVNAR</sequence>
<dbReference type="CDD" id="cd03216">
    <property type="entry name" value="ABC_Carb_Monos_I"/>
    <property type="match status" value="1"/>
</dbReference>
<dbReference type="InterPro" id="IPR027417">
    <property type="entry name" value="P-loop_NTPase"/>
</dbReference>
<dbReference type="Proteomes" id="UP001165586">
    <property type="component" value="Unassembled WGS sequence"/>
</dbReference>
<keyword evidence="7" id="KW-1278">Translocase</keyword>
<dbReference type="SUPFAM" id="SSF52540">
    <property type="entry name" value="P-loop containing nucleoside triphosphate hydrolases"/>
    <property type="match status" value="2"/>
</dbReference>
<accession>A0ABT2H4Z4</accession>
<evidence type="ECO:0000256" key="7">
    <source>
        <dbReference type="ARBA" id="ARBA00022967"/>
    </source>
</evidence>
<dbReference type="Pfam" id="PF00005">
    <property type="entry name" value="ABC_tran"/>
    <property type="match status" value="2"/>
</dbReference>
<evidence type="ECO:0000259" key="9">
    <source>
        <dbReference type="PROSITE" id="PS50893"/>
    </source>
</evidence>
<keyword evidence="2" id="KW-1003">Cell membrane</keyword>
<proteinExistence type="predicted"/>
<dbReference type="SMART" id="SM00382">
    <property type="entry name" value="AAA"/>
    <property type="match status" value="2"/>
</dbReference>
<name>A0ABT2H4Z4_9MICO</name>
<evidence type="ECO:0000256" key="1">
    <source>
        <dbReference type="ARBA" id="ARBA00022448"/>
    </source>
</evidence>
<keyword evidence="1" id="KW-0813">Transport</keyword>
<keyword evidence="4" id="KW-0677">Repeat</keyword>
<dbReference type="InterPro" id="IPR050107">
    <property type="entry name" value="ABC_carbohydrate_import_ATPase"/>
</dbReference>
<reference evidence="10" key="1">
    <citation type="submission" date="2022-08" db="EMBL/GenBank/DDBJ databases">
        <authorList>
            <person name="Deng Y."/>
            <person name="Han X.-F."/>
            <person name="Zhang Y.-Q."/>
        </authorList>
    </citation>
    <scope>NUCLEOTIDE SEQUENCE</scope>
    <source>
        <strain evidence="10">CPCC 203386</strain>
    </source>
</reference>
<evidence type="ECO:0000256" key="2">
    <source>
        <dbReference type="ARBA" id="ARBA00022475"/>
    </source>
</evidence>